<protein>
    <submittedName>
        <fullName evidence="1">Uncharacterized protein</fullName>
    </submittedName>
</protein>
<sequence>MKPFNKKIIILVFLALIIFSAIPKTTFAAVPVFETNQVIVGKQTLLQSITSIFQKATNLEQLFEWAFKIAAESLKRQLLNMIVDQIVTWIQGGGTPKFITDWPGFFRDAVDAAGGNFLKQLGLGLFCS</sequence>
<name>A0A0G1JZW8_9BACT</name>
<reference evidence="1 2" key="1">
    <citation type="journal article" date="2015" name="Nature">
        <title>rRNA introns, odd ribosomes, and small enigmatic genomes across a large radiation of phyla.</title>
        <authorList>
            <person name="Brown C.T."/>
            <person name="Hug L.A."/>
            <person name="Thomas B.C."/>
            <person name="Sharon I."/>
            <person name="Castelle C.J."/>
            <person name="Singh A."/>
            <person name="Wilkins M.J."/>
            <person name="Williams K.H."/>
            <person name="Banfield J.F."/>
        </authorList>
    </citation>
    <scope>NUCLEOTIDE SEQUENCE [LARGE SCALE GENOMIC DNA]</scope>
</reference>
<organism evidence="1 2">
    <name type="scientific">Candidatus Giovannonibacteria bacterium GW2011_GWC2_44_8</name>
    <dbReference type="NCBI Taxonomy" id="1618657"/>
    <lineage>
        <taxon>Bacteria</taxon>
        <taxon>Candidatus Giovannoniibacteriota</taxon>
    </lineage>
</organism>
<proteinExistence type="predicted"/>
<evidence type="ECO:0000313" key="2">
    <source>
        <dbReference type="Proteomes" id="UP000034889"/>
    </source>
</evidence>
<dbReference type="Proteomes" id="UP000034889">
    <property type="component" value="Unassembled WGS sequence"/>
</dbReference>
<gene>
    <name evidence="1" type="ORF">UW74_C0056G0005</name>
</gene>
<feature type="non-terminal residue" evidence="1">
    <location>
        <position position="128"/>
    </location>
</feature>
<comment type="caution">
    <text evidence="1">The sequence shown here is derived from an EMBL/GenBank/DDBJ whole genome shotgun (WGS) entry which is preliminary data.</text>
</comment>
<evidence type="ECO:0000313" key="1">
    <source>
        <dbReference type="EMBL" id="KKT76858.1"/>
    </source>
</evidence>
<accession>A0A0G1JZW8</accession>
<dbReference type="AlphaFoldDB" id="A0A0G1JZW8"/>
<dbReference type="EMBL" id="LCJM01000056">
    <property type="protein sequence ID" value="KKT76858.1"/>
    <property type="molecule type" value="Genomic_DNA"/>
</dbReference>